<feature type="active site" description="Proton acceptor" evidence="2">
    <location>
        <position position="616"/>
    </location>
</feature>
<dbReference type="Pfam" id="PF00732">
    <property type="entry name" value="GMC_oxred_N"/>
    <property type="match status" value="1"/>
</dbReference>
<feature type="compositionally biased region" description="Gly residues" evidence="3">
    <location>
        <begin position="525"/>
        <end position="535"/>
    </location>
</feature>
<dbReference type="PROSITE" id="PS00624">
    <property type="entry name" value="GMC_OXRED_2"/>
    <property type="match status" value="1"/>
</dbReference>
<name>A0AAJ0CCW6_9PEZI</name>
<dbReference type="PANTHER" id="PTHR11552:SF219">
    <property type="entry name" value="GLUCOSE-METHANOL-CHOLINE OXIDOREDUCTASE N-TERMINAL DOMAIN-CONTAINING PROTEIN"/>
    <property type="match status" value="1"/>
</dbReference>
<dbReference type="Gene3D" id="3.50.50.60">
    <property type="entry name" value="FAD/NAD(P)-binding domain"/>
    <property type="match status" value="2"/>
</dbReference>
<feature type="domain" description="Glucose-methanol-choline oxidoreductase N-terminal" evidence="4">
    <location>
        <begin position="285"/>
        <end position="299"/>
    </location>
</feature>
<evidence type="ECO:0000259" key="4">
    <source>
        <dbReference type="PROSITE" id="PS00624"/>
    </source>
</evidence>
<gene>
    <name evidence="5" type="ORF">QBC33DRAFT_172974</name>
</gene>
<evidence type="ECO:0000256" key="2">
    <source>
        <dbReference type="PIRSR" id="PIRSR000137-1"/>
    </source>
</evidence>
<comment type="similarity">
    <text evidence="1">Belongs to the GMC oxidoreductase family.</text>
</comment>
<dbReference type="Proteomes" id="UP001244011">
    <property type="component" value="Unassembled WGS sequence"/>
</dbReference>
<dbReference type="SUPFAM" id="SSF54373">
    <property type="entry name" value="FAD-linked reductases, C-terminal domain"/>
    <property type="match status" value="1"/>
</dbReference>
<dbReference type="GO" id="GO:0050660">
    <property type="term" value="F:flavin adenine dinucleotide binding"/>
    <property type="evidence" value="ECO:0007669"/>
    <property type="project" value="InterPro"/>
</dbReference>
<evidence type="ECO:0000313" key="6">
    <source>
        <dbReference type="Proteomes" id="UP001244011"/>
    </source>
</evidence>
<dbReference type="GeneID" id="85305538"/>
<feature type="active site" description="Proton donor" evidence="2">
    <location>
        <position position="573"/>
    </location>
</feature>
<evidence type="ECO:0000256" key="3">
    <source>
        <dbReference type="SAM" id="MobiDB-lite"/>
    </source>
</evidence>
<dbReference type="GO" id="GO:0016614">
    <property type="term" value="F:oxidoreductase activity, acting on CH-OH group of donors"/>
    <property type="evidence" value="ECO:0007669"/>
    <property type="project" value="InterPro"/>
</dbReference>
<dbReference type="SUPFAM" id="SSF51905">
    <property type="entry name" value="FAD/NAD(P)-binding domain"/>
    <property type="match status" value="1"/>
</dbReference>
<sequence>MWPFTSAYPERRAEEVDGKTFDYIVVGGGCAGCVVASRLSEDPDMSVLVLEKGRVNDNFLSRIPLLSQNYRFPNLGAVARVTEPIREVGGRRARIWTAEAVGGATRVNAMLLTRGVPAGFNEWAERFGLADWSWEKVEPFFRKSENAVGHPDAEHRGHGGPVENCQPPPELAVYPYYEKMAEAVGLPVHRDLNDPAAPAQGYFYLDMAIDGRGNRVSAYRAWLNRRIANERREHLTVCTGVVASKLEVDEKGKQVTGVYIRHAGPGRDKKDFFVKARREVIICSGSLCSPQLLMLSGIGPRDQIEGNGIPLVHELPAVGRNLADHCSVPVMMEVPVKDTLHQIESLLGILWQMLLYLLFGTGLLATSSTTTTAFIRTTALDDETMTVRAADSSGASTMDARDPRNIPDAEIMVMPINCLGVVVPGISLSTLYATLTQPFSRGRVELASTDAESHPRIVYPMLADERDAVALRRATRFAMHLAERFAASGYPHRAPLTFGPGMDLAYLEALYENDTRDAGDRDGVPGLGGAPGPKGVGDQVRKRQGELPELNWRAATDGDIDAYARRVCVTSLHPSGTCGMSLGPRDGVVDQRLRVHGLRGLRIADASVFPKIPSAHTMAPTMMVAERCAEFLRSEWAERKGK</sequence>
<organism evidence="5 6">
    <name type="scientific">Phialemonium atrogriseum</name>
    <dbReference type="NCBI Taxonomy" id="1093897"/>
    <lineage>
        <taxon>Eukaryota</taxon>
        <taxon>Fungi</taxon>
        <taxon>Dikarya</taxon>
        <taxon>Ascomycota</taxon>
        <taxon>Pezizomycotina</taxon>
        <taxon>Sordariomycetes</taxon>
        <taxon>Sordariomycetidae</taxon>
        <taxon>Cephalothecales</taxon>
        <taxon>Cephalothecaceae</taxon>
        <taxon>Phialemonium</taxon>
    </lineage>
</organism>
<proteinExistence type="inferred from homology"/>
<keyword evidence="6" id="KW-1185">Reference proteome</keyword>
<dbReference type="RefSeq" id="XP_060288224.1">
    <property type="nucleotide sequence ID" value="XM_060422351.1"/>
</dbReference>
<evidence type="ECO:0000256" key="1">
    <source>
        <dbReference type="ARBA" id="ARBA00010790"/>
    </source>
</evidence>
<dbReference type="InterPro" id="IPR012132">
    <property type="entry name" value="GMC_OxRdtase"/>
</dbReference>
<comment type="caution">
    <text evidence="5">The sequence shown here is derived from an EMBL/GenBank/DDBJ whole genome shotgun (WGS) entry which is preliminary data.</text>
</comment>
<protein>
    <submittedName>
        <fullName evidence="5">Alcohol oxidase</fullName>
    </submittedName>
</protein>
<reference evidence="5" key="1">
    <citation type="submission" date="2023-06" db="EMBL/GenBank/DDBJ databases">
        <title>Genome-scale phylogeny and comparative genomics of the fungal order Sordariales.</title>
        <authorList>
            <consortium name="Lawrence Berkeley National Laboratory"/>
            <person name="Hensen N."/>
            <person name="Bonometti L."/>
            <person name="Westerberg I."/>
            <person name="Brannstrom I.O."/>
            <person name="Guillou S."/>
            <person name="Cros-Aarteil S."/>
            <person name="Calhoun S."/>
            <person name="Haridas S."/>
            <person name="Kuo A."/>
            <person name="Mondo S."/>
            <person name="Pangilinan J."/>
            <person name="Riley R."/>
            <person name="Labutti K."/>
            <person name="Andreopoulos B."/>
            <person name="Lipzen A."/>
            <person name="Chen C."/>
            <person name="Yanf M."/>
            <person name="Daum C."/>
            <person name="Ng V."/>
            <person name="Clum A."/>
            <person name="Steindorff A."/>
            <person name="Ohm R."/>
            <person name="Martin F."/>
            <person name="Silar P."/>
            <person name="Natvig D."/>
            <person name="Lalanne C."/>
            <person name="Gautier V."/>
            <person name="Ament-Velasquez S.L."/>
            <person name="Kruys A."/>
            <person name="Hutchinson M.I."/>
            <person name="Powell A.J."/>
            <person name="Barry K."/>
            <person name="Miller A.N."/>
            <person name="Grigoriev I.V."/>
            <person name="Debuchy R."/>
            <person name="Gladieux P."/>
            <person name="Thoren M.H."/>
            <person name="Johannesson H."/>
        </authorList>
    </citation>
    <scope>NUCLEOTIDE SEQUENCE</scope>
    <source>
        <strain evidence="5">8032-3</strain>
    </source>
</reference>
<feature type="region of interest" description="Disordered" evidence="3">
    <location>
        <begin position="517"/>
        <end position="540"/>
    </location>
</feature>
<dbReference type="EMBL" id="MU838998">
    <property type="protein sequence ID" value="KAK1772011.1"/>
    <property type="molecule type" value="Genomic_DNA"/>
</dbReference>
<dbReference type="AlphaFoldDB" id="A0AAJ0CCW6"/>
<dbReference type="Gene3D" id="3.30.560.10">
    <property type="entry name" value="Glucose Oxidase, domain 3"/>
    <property type="match status" value="2"/>
</dbReference>
<dbReference type="InterPro" id="IPR000172">
    <property type="entry name" value="GMC_OxRdtase_N"/>
</dbReference>
<dbReference type="InterPro" id="IPR007867">
    <property type="entry name" value="GMC_OxRtase_C"/>
</dbReference>
<accession>A0AAJ0CCW6</accession>
<dbReference type="PANTHER" id="PTHR11552">
    <property type="entry name" value="GLUCOSE-METHANOL-CHOLINE GMC OXIDOREDUCTASE"/>
    <property type="match status" value="1"/>
</dbReference>
<dbReference type="Pfam" id="PF05199">
    <property type="entry name" value="GMC_oxred_C"/>
    <property type="match status" value="1"/>
</dbReference>
<evidence type="ECO:0000313" key="5">
    <source>
        <dbReference type="EMBL" id="KAK1772011.1"/>
    </source>
</evidence>
<dbReference type="InterPro" id="IPR036188">
    <property type="entry name" value="FAD/NAD-bd_sf"/>
</dbReference>
<dbReference type="PIRSF" id="PIRSF000137">
    <property type="entry name" value="Alcohol_oxidase"/>
    <property type="match status" value="1"/>
</dbReference>